<protein>
    <submittedName>
        <fullName evidence="1">Uncharacterized protein</fullName>
    </submittedName>
</protein>
<dbReference type="RefSeq" id="WP_331785429.1">
    <property type="nucleotide sequence ID" value="NZ_JAVFKM010000002.1"/>
</dbReference>
<evidence type="ECO:0000313" key="1">
    <source>
        <dbReference type="EMBL" id="MEF3112432.1"/>
    </source>
</evidence>
<comment type="caution">
    <text evidence="1">The sequence shown here is derived from an EMBL/GenBank/DDBJ whole genome shotgun (WGS) entry which is preliminary data.</text>
</comment>
<organism evidence="1 2">
    <name type="scientific">Streptomyces chrestomyceticus</name>
    <dbReference type="NCBI Taxonomy" id="68185"/>
    <lineage>
        <taxon>Bacteria</taxon>
        <taxon>Bacillati</taxon>
        <taxon>Actinomycetota</taxon>
        <taxon>Actinomycetes</taxon>
        <taxon>Kitasatosporales</taxon>
        <taxon>Streptomycetaceae</taxon>
        <taxon>Streptomyces</taxon>
    </lineage>
</organism>
<dbReference type="EMBL" id="JAVFKM010000002">
    <property type="protein sequence ID" value="MEF3112432.1"/>
    <property type="molecule type" value="Genomic_DNA"/>
</dbReference>
<proteinExistence type="predicted"/>
<name>A0ABU7WMS7_9ACTN</name>
<dbReference type="Proteomes" id="UP001348265">
    <property type="component" value="Unassembled WGS sequence"/>
</dbReference>
<gene>
    <name evidence="1" type="ORF">RB636_04350</name>
</gene>
<keyword evidence="2" id="KW-1185">Reference proteome</keyword>
<reference evidence="1 2" key="1">
    <citation type="submission" date="2023-08" db="EMBL/GenBank/DDBJ databases">
        <authorList>
            <person name="Sharma P."/>
            <person name="Verma V."/>
            <person name="Mohan M.K."/>
            <person name="Dubey A.K."/>
        </authorList>
    </citation>
    <scope>NUCLEOTIDE SEQUENCE [LARGE SCALE GENOMIC DNA]</scope>
    <source>
        <strain evidence="1 2">ADP4</strain>
    </source>
</reference>
<accession>A0ABU7WMS7</accession>
<sequence length="172" mass="18831">MYFLATDTYAIGRPTLGPAPDIMKTAGVELTRADLSVLDKAGRASKGEVRISTDDSGLILEGLHQQVREVIPSRSGSLRYDRKIWDLCRELLTMLHHRDPLLPGRLALDPSLLARFGKIKTPKGTSPLLDMAINSADDPILIKCGPEFHGALMPVDRSVARGAASRGDQFLW</sequence>
<evidence type="ECO:0000313" key="2">
    <source>
        <dbReference type="Proteomes" id="UP001348265"/>
    </source>
</evidence>